<keyword evidence="2" id="KW-1185">Reference proteome</keyword>
<accession>A0A2T1A1I4</accession>
<dbReference type="InterPro" id="IPR029068">
    <property type="entry name" value="Glyas_Bleomycin-R_OHBP_Dase"/>
</dbReference>
<dbReference type="OrthoDB" id="7054074at2"/>
<proteinExistence type="predicted"/>
<dbReference type="AlphaFoldDB" id="A0A2T1A1I4"/>
<reference evidence="1 2" key="1">
    <citation type="submission" date="2018-03" db="EMBL/GenBank/DDBJ databases">
        <title>Genomic Encyclopedia of Archaeal and Bacterial Type Strains, Phase II (KMG-II): from individual species to whole genera.</title>
        <authorList>
            <person name="Goeker M."/>
        </authorList>
    </citation>
    <scope>NUCLEOTIDE SEQUENCE [LARGE SCALE GENOMIC DNA]</scope>
    <source>
        <strain evidence="1 2">DSM 100065</strain>
    </source>
</reference>
<protein>
    <submittedName>
        <fullName evidence="1">Glyoxalase-like protein</fullName>
    </submittedName>
</protein>
<dbReference type="EMBL" id="PVUE01000005">
    <property type="protein sequence ID" value="PRZ42465.1"/>
    <property type="molecule type" value="Genomic_DNA"/>
</dbReference>
<dbReference type="Gene3D" id="3.10.180.10">
    <property type="entry name" value="2,3-Dihydroxybiphenyl 1,2-Dioxygenase, domain 1"/>
    <property type="match status" value="1"/>
</dbReference>
<comment type="caution">
    <text evidence="1">The sequence shown here is derived from an EMBL/GenBank/DDBJ whole genome shotgun (WGS) entry which is preliminary data.</text>
</comment>
<evidence type="ECO:0000313" key="1">
    <source>
        <dbReference type="EMBL" id="PRZ42465.1"/>
    </source>
</evidence>
<name>A0A2T1A1I4_9ACTN</name>
<sequence>MRMRLRQVAFVATDLGPVEQQIENELGVELCFRDPGVGKYGLKNALYPVGDKLLEVVSPQEDGTTAGRLLEKRSGDGGYMVILQVDDLASLRSRIDENGVRIVSEPKGETIAGLHLHPKDVGGAILSVDQSEKWDDWDWAGPGWREHIKTETVTDMVGVAVQSDDPAAMAKRWGTVLGRDVTTQGNESHIELDEGVLRFVPTGDDRGDGVTAIDVRAADGVARTTNLCGVAINFVA</sequence>
<evidence type="ECO:0000313" key="2">
    <source>
        <dbReference type="Proteomes" id="UP000237752"/>
    </source>
</evidence>
<dbReference type="Proteomes" id="UP000237752">
    <property type="component" value="Unassembled WGS sequence"/>
</dbReference>
<dbReference type="RefSeq" id="WP_146135322.1">
    <property type="nucleotide sequence ID" value="NZ_PVUE01000005.1"/>
</dbReference>
<gene>
    <name evidence="1" type="ORF">CLV47_10587</name>
</gene>
<organism evidence="1 2">
    <name type="scientific">Antricoccus suffuscus</name>
    <dbReference type="NCBI Taxonomy" id="1629062"/>
    <lineage>
        <taxon>Bacteria</taxon>
        <taxon>Bacillati</taxon>
        <taxon>Actinomycetota</taxon>
        <taxon>Actinomycetes</taxon>
        <taxon>Geodermatophilales</taxon>
        <taxon>Antricoccaceae</taxon>
        <taxon>Antricoccus</taxon>
    </lineage>
</organism>
<dbReference type="SUPFAM" id="SSF54593">
    <property type="entry name" value="Glyoxalase/Bleomycin resistance protein/Dihydroxybiphenyl dioxygenase"/>
    <property type="match status" value="1"/>
</dbReference>